<keyword evidence="1" id="KW-1133">Transmembrane helix</keyword>
<dbReference type="RefSeq" id="XP_007397140.1">
    <property type="nucleotide sequence ID" value="XM_007397078.1"/>
</dbReference>
<keyword evidence="1" id="KW-0812">Transmembrane</keyword>
<protein>
    <recommendedName>
        <fullName evidence="2">Helicase ATP-binding domain-containing protein</fullName>
    </recommendedName>
</protein>
<evidence type="ECO:0000313" key="4">
    <source>
        <dbReference type="Proteomes" id="UP000008370"/>
    </source>
</evidence>
<dbReference type="AlphaFoldDB" id="K5VSI3"/>
<dbReference type="OrthoDB" id="2790700at2759"/>
<dbReference type="GeneID" id="18912945"/>
<dbReference type="EMBL" id="JH930473">
    <property type="protein sequence ID" value="EKM54448.1"/>
    <property type="molecule type" value="Genomic_DNA"/>
</dbReference>
<dbReference type="STRING" id="650164.K5VSI3"/>
<feature type="domain" description="Helicase ATP-binding" evidence="2">
    <location>
        <begin position="1"/>
        <end position="109"/>
    </location>
</feature>
<accession>K5VSI3</accession>
<dbReference type="PROSITE" id="PS51192">
    <property type="entry name" value="HELICASE_ATP_BIND_1"/>
    <property type="match status" value="1"/>
</dbReference>
<dbReference type="HOGENOM" id="CLU_2184890_0_0_1"/>
<keyword evidence="4" id="KW-1185">Reference proteome</keyword>
<evidence type="ECO:0000256" key="1">
    <source>
        <dbReference type="SAM" id="Phobius"/>
    </source>
</evidence>
<dbReference type="InParanoid" id="K5VSI3"/>
<dbReference type="InterPro" id="IPR011545">
    <property type="entry name" value="DEAD/DEAH_box_helicase_dom"/>
</dbReference>
<evidence type="ECO:0000313" key="3">
    <source>
        <dbReference type="EMBL" id="EKM54448.1"/>
    </source>
</evidence>
<name>K5VSI3_PHACS</name>
<dbReference type="InterPro" id="IPR014001">
    <property type="entry name" value="Helicase_ATP-bd"/>
</dbReference>
<evidence type="ECO:0000259" key="2">
    <source>
        <dbReference type="PROSITE" id="PS51192"/>
    </source>
</evidence>
<reference evidence="3 4" key="1">
    <citation type="journal article" date="2012" name="BMC Genomics">
        <title>Comparative genomics of the white-rot fungi, Phanerochaete carnosa and P. chrysosporium, to elucidate the genetic basis of the distinct wood types they colonize.</title>
        <authorList>
            <person name="Suzuki H."/>
            <person name="MacDonald J."/>
            <person name="Syed K."/>
            <person name="Salamov A."/>
            <person name="Hori C."/>
            <person name="Aerts A."/>
            <person name="Henrissat B."/>
            <person name="Wiebenga A."/>
            <person name="vanKuyk P.A."/>
            <person name="Barry K."/>
            <person name="Lindquist E."/>
            <person name="LaButti K."/>
            <person name="Lapidus A."/>
            <person name="Lucas S."/>
            <person name="Coutinho P."/>
            <person name="Gong Y."/>
            <person name="Samejima M."/>
            <person name="Mahadevan R."/>
            <person name="Abou-Zaid M."/>
            <person name="de Vries R.P."/>
            <person name="Igarashi K."/>
            <person name="Yadav J.S."/>
            <person name="Grigoriev I.V."/>
            <person name="Master E.R."/>
        </authorList>
    </citation>
    <scope>NUCLEOTIDE SEQUENCE [LARGE SCALE GENOMIC DNA]</scope>
    <source>
        <strain evidence="3 4">HHB-10118-sp</strain>
    </source>
</reference>
<dbReference type="GO" id="GO:0005524">
    <property type="term" value="F:ATP binding"/>
    <property type="evidence" value="ECO:0007669"/>
    <property type="project" value="InterPro"/>
</dbReference>
<dbReference type="Proteomes" id="UP000008370">
    <property type="component" value="Unassembled WGS sequence"/>
</dbReference>
<dbReference type="Pfam" id="PF00270">
    <property type="entry name" value="DEAD"/>
    <property type="match status" value="1"/>
</dbReference>
<keyword evidence="1" id="KW-0472">Membrane</keyword>
<organism evidence="3 4">
    <name type="scientific">Phanerochaete carnosa (strain HHB-10118-sp)</name>
    <name type="common">White-rot fungus</name>
    <name type="synonym">Peniophora carnosa</name>
    <dbReference type="NCBI Taxonomy" id="650164"/>
    <lineage>
        <taxon>Eukaryota</taxon>
        <taxon>Fungi</taxon>
        <taxon>Dikarya</taxon>
        <taxon>Basidiomycota</taxon>
        <taxon>Agaricomycotina</taxon>
        <taxon>Agaricomycetes</taxon>
        <taxon>Polyporales</taxon>
        <taxon>Phanerochaetaceae</taxon>
        <taxon>Phanerochaete</taxon>
    </lineage>
</organism>
<proteinExistence type="predicted"/>
<gene>
    <name evidence="3" type="ORF">PHACADRAFT_210247</name>
</gene>
<dbReference type="KEGG" id="pco:PHACADRAFT_210247"/>
<sequence length="109" mass="12210">MSQLVFIPTGGGKTALFYIPILIVLYMHDHPHPRFKTLPLKPVALVVVPLNELGNDHVNELRELGIDSIASHAEELERVKAQGRNVYKTVSNRLICDRLTQATLNSKID</sequence>
<dbReference type="Gene3D" id="3.40.50.300">
    <property type="entry name" value="P-loop containing nucleotide triphosphate hydrolases"/>
    <property type="match status" value="1"/>
</dbReference>
<feature type="transmembrane region" description="Helical" evidence="1">
    <location>
        <begin position="6"/>
        <end position="27"/>
    </location>
</feature>
<dbReference type="InterPro" id="IPR027417">
    <property type="entry name" value="P-loop_NTPase"/>
</dbReference>
<dbReference type="GO" id="GO:0003676">
    <property type="term" value="F:nucleic acid binding"/>
    <property type="evidence" value="ECO:0007669"/>
    <property type="project" value="InterPro"/>
</dbReference>
<dbReference type="SUPFAM" id="SSF52540">
    <property type="entry name" value="P-loop containing nucleoside triphosphate hydrolases"/>
    <property type="match status" value="1"/>
</dbReference>